<dbReference type="Proteomes" id="UP000008710">
    <property type="component" value="Chromosome"/>
</dbReference>
<organism evidence="1 2">
    <name type="scientific">Rhodococcus jostii (strain RHA1)</name>
    <dbReference type="NCBI Taxonomy" id="101510"/>
    <lineage>
        <taxon>Bacteria</taxon>
        <taxon>Bacillati</taxon>
        <taxon>Actinomycetota</taxon>
        <taxon>Actinomycetes</taxon>
        <taxon>Mycobacteriales</taxon>
        <taxon>Nocardiaceae</taxon>
        <taxon>Rhodococcus</taxon>
    </lineage>
</organism>
<dbReference type="KEGG" id="rha:RHA1_ro05423"/>
<name>Q0S5I3_RHOJR</name>
<dbReference type="HOGENOM" id="CLU_2452621_0_0_11"/>
<evidence type="ECO:0000313" key="2">
    <source>
        <dbReference type="Proteomes" id="UP000008710"/>
    </source>
</evidence>
<evidence type="ECO:0000313" key="1">
    <source>
        <dbReference type="EMBL" id="ABG97203.1"/>
    </source>
</evidence>
<dbReference type="AlphaFoldDB" id="Q0S5I3"/>
<dbReference type="EMBL" id="CP000431">
    <property type="protein sequence ID" value="ABG97203.1"/>
    <property type="molecule type" value="Genomic_DNA"/>
</dbReference>
<accession>Q0S5I3</accession>
<sequence>MTQPFVIRVVYAHEPNWRVADLPVYDQLASGGPHPTAGAETPPSPDVERGFVLPSERELMDSGVWDTPSGMFIQFVSGVLHALNWGSVN</sequence>
<gene>
    <name evidence="1" type="ordered locus">RHA1_ro05423</name>
</gene>
<reference evidence="2" key="1">
    <citation type="journal article" date="2006" name="Proc. Natl. Acad. Sci. U.S.A.">
        <title>The complete genome of Rhodococcus sp. RHA1 provides insights into a catabolic powerhouse.</title>
        <authorList>
            <person name="McLeod M.P."/>
            <person name="Warren R.L."/>
            <person name="Hsiao W.W.L."/>
            <person name="Araki N."/>
            <person name="Myhre M."/>
            <person name="Fernandes C."/>
            <person name="Miyazawa D."/>
            <person name="Wong W."/>
            <person name="Lillquist A.L."/>
            <person name="Wang D."/>
            <person name="Dosanjh M."/>
            <person name="Hara H."/>
            <person name="Petrescu A."/>
            <person name="Morin R.D."/>
            <person name="Yang G."/>
            <person name="Stott J.M."/>
            <person name="Schein J.E."/>
            <person name="Shin H."/>
            <person name="Smailus D."/>
            <person name="Siddiqui A.S."/>
            <person name="Marra M.A."/>
            <person name="Jones S.J.M."/>
            <person name="Holt R."/>
            <person name="Brinkman F.S.L."/>
            <person name="Miyauchi K."/>
            <person name="Fukuda M."/>
            <person name="Davies J.E."/>
            <person name="Mohn W.W."/>
            <person name="Eltis L.D."/>
        </authorList>
    </citation>
    <scope>NUCLEOTIDE SEQUENCE [LARGE SCALE GENOMIC DNA]</scope>
    <source>
        <strain evidence="2">RHA1</strain>
    </source>
</reference>
<protein>
    <submittedName>
        <fullName evidence="1">Uncharacterized protein</fullName>
    </submittedName>
</protein>
<proteinExistence type="predicted"/>